<keyword evidence="9" id="KW-0413">Isomerase</keyword>
<dbReference type="STRING" id="340021.TM5383_00638"/>
<dbReference type="SUPFAM" id="SSF54534">
    <property type="entry name" value="FKBP-like"/>
    <property type="match status" value="1"/>
</dbReference>
<dbReference type="GO" id="GO:0005886">
    <property type="term" value="C:plasma membrane"/>
    <property type="evidence" value="ECO:0007669"/>
    <property type="project" value="UniProtKB-SubCell"/>
</dbReference>
<dbReference type="RefSeq" id="WP_058317609.1">
    <property type="nucleotide sequence ID" value="NZ_CYSF01000005.1"/>
</dbReference>
<evidence type="ECO:0000256" key="5">
    <source>
        <dbReference type="ARBA" id="ARBA00023136"/>
    </source>
</evidence>
<evidence type="ECO:0000256" key="1">
    <source>
        <dbReference type="ARBA" id="ARBA00004401"/>
    </source>
</evidence>
<keyword evidence="3" id="KW-0812">Transmembrane</keyword>
<dbReference type="SUPFAM" id="SSF109998">
    <property type="entry name" value="Triger factor/SurA peptide-binding domain-like"/>
    <property type="match status" value="1"/>
</dbReference>
<keyword evidence="4" id="KW-1133">Transmembrane helix</keyword>
<gene>
    <name evidence="9" type="primary">ppiD</name>
    <name evidence="9" type="ORF">TM5383_00638</name>
</gene>
<accession>A0A0P1GMA2</accession>
<keyword evidence="6" id="KW-0143">Chaperone</keyword>
<name>A0A0P1GMA2_9RHOB</name>
<evidence type="ECO:0000256" key="6">
    <source>
        <dbReference type="ARBA" id="ARBA00023186"/>
    </source>
</evidence>
<dbReference type="AlphaFoldDB" id="A0A0P1GMA2"/>
<feature type="domain" description="PpiC" evidence="8">
    <location>
        <begin position="242"/>
        <end position="361"/>
    </location>
</feature>
<evidence type="ECO:0000256" key="7">
    <source>
        <dbReference type="ARBA" id="ARBA00038408"/>
    </source>
</evidence>
<dbReference type="EC" id="5.2.1.8" evidence="9"/>
<dbReference type="Pfam" id="PF13624">
    <property type="entry name" value="SurA_N_3"/>
    <property type="match status" value="1"/>
</dbReference>
<dbReference type="PANTHER" id="PTHR47529:SF1">
    <property type="entry name" value="PERIPLASMIC CHAPERONE PPID"/>
    <property type="match status" value="1"/>
</dbReference>
<comment type="subcellular location">
    <subcellularLocation>
        <location evidence="1">Cell membrane</location>
        <topology evidence="1">Single-pass type II membrane protein</topology>
    </subcellularLocation>
</comment>
<dbReference type="Proteomes" id="UP000051681">
    <property type="component" value="Unassembled WGS sequence"/>
</dbReference>
<dbReference type="InterPro" id="IPR052029">
    <property type="entry name" value="PpiD_chaperone"/>
</dbReference>
<protein>
    <submittedName>
        <fullName evidence="9">Peptidyl-prolyl cis-trans isomerase D</fullName>
        <ecNumber evidence="9">5.2.1.8</ecNumber>
    </submittedName>
</protein>
<proteinExistence type="inferred from homology"/>
<evidence type="ECO:0000256" key="2">
    <source>
        <dbReference type="ARBA" id="ARBA00022475"/>
    </source>
</evidence>
<keyword evidence="2" id="KW-1003">Cell membrane</keyword>
<dbReference type="InterPro" id="IPR000297">
    <property type="entry name" value="PPIase_PpiC"/>
</dbReference>
<evidence type="ECO:0000256" key="3">
    <source>
        <dbReference type="ARBA" id="ARBA00022692"/>
    </source>
</evidence>
<dbReference type="PANTHER" id="PTHR47529">
    <property type="entry name" value="PEPTIDYL-PROLYL CIS-TRANS ISOMERASE D"/>
    <property type="match status" value="1"/>
</dbReference>
<keyword evidence="10" id="KW-1185">Reference proteome</keyword>
<dbReference type="EMBL" id="CYSF01000005">
    <property type="protein sequence ID" value="CUH83450.1"/>
    <property type="molecule type" value="Genomic_DNA"/>
</dbReference>
<evidence type="ECO:0000313" key="10">
    <source>
        <dbReference type="Proteomes" id="UP000051681"/>
    </source>
</evidence>
<evidence type="ECO:0000259" key="8">
    <source>
        <dbReference type="Pfam" id="PF13145"/>
    </source>
</evidence>
<comment type="similarity">
    <text evidence="7">Belongs to the PpiD chaperone family.</text>
</comment>
<dbReference type="GO" id="GO:0003755">
    <property type="term" value="F:peptidyl-prolyl cis-trans isomerase activity"/>
    <property type="evidence" value="ECO:0007669"/>
    <property type="project" value="UniProtKB-EC"/>
</dbReference>
<evidence type="ECO:0000313" key="9">
    <source>
        <dbReference type="EMBL" id="CUH83450.1"/>
    </source>
</evidence>
<organism evidence="9 10">
    <name type="scientific">Thalassovita mediterranea</name>
    <dbReference type="NCBI Taxonomy" id="340021"/>
    <lineage>
        <taxon>Bacteria</taxon>
        <taxon>Pseudomonadati</taxon>
        <taxon>Pseudomonadota</taxon>
        <taxon>Alphaproteobacteria</taxon>
        <taxon>Rhodobacterales</taxon>
        <taxon>Roseobacteraceae</taxon>
        <taxon>Thalassovita</taxon>
    </lineage>
</organism>
<dbReference type="Gene3D" id="1.10.4030.10">
    <property type="entry name" value="Porin chaperone SurA, peptide-binding domain"/>
    <property type="match status" value="1"/>
</dbReference>
<keyword evidence="5" id="KW-0472">Membrane</keyword>
<reference evidence="9 10" key="1">
    <citation type="submission" date="2015-09" db="EMBL/GenBank/DDBJ databases">
        <authorList>
            <consortium name="Swine Surveillance"/>
        </authorList>
    </citation>
    <scope>NUCLEOTIDE SEQUENCE [LARGE SCALE GENOMIC DNA]</scope>
    <source>
        <strain evidence="9 10">CECT 8383</strain>
    </source>
</reference>
<sequence length="613" mass="64545">MASGKTSKTFMWGIMGLLIVGLGGFGATNLSGNITRVGSVGDEDIDVNEYARNLQQDIRAIEAQTGSAMPFNQVLAAGIDRAVLARLVGQAALDNEAATLGLSISDATLSEQILSIGSFQGADGFDRESYRFALQQAGLSEIEFEGEMRADTVRALLQGAIVAGAPMPSTYADTLIGYAGERRNFTWALLNTTHLSAPIAAPSEEQLAAFHSENADQFTSPAKKRLTYIWLSPDDLVAGIEVDEARIAALYEERIDQYMVPERRLVERLIYSDAASADAARVAFDAGEKSFEDLVSDRGLDLADVDMGDVTAVSLGAAGEAVFATQGTGIVGPVETSLGPALFRINGILLGTETTLEQARDELHAELATDAARRQIERVSEDIDNLLAGGATLEELDGEGGAKLATIDWHLGSEEPIAGYGDFRNAAASVSASDYPEIIRLDDGGIAALRFDEDVAAALQPLDTVRAEVIAAWQADETAKALAAKAEELLAQVKSGTGMDELGLTARAEVDIMRSDFITDAPAALIGDVFAMTAGDAAVVAGADGTVAIVSLEAVNSPDQDNVEVAGFRNILAQQGDAGLSDDLYAAYARAIQDAAGIYLDQTAINAVHANFR</sequence>
<dbReference type="OrthoDB" id="9768393at2"/>
<dbReference type="InterPro" id="IPR027304">
    <property type="entry name" value="Trigger_fact/SurA_dom_sf"/>
</dbReference>
<dbReference type="Pfam" id="PF13145">
    <property type="entry name" value="Rotamase_2"/>
    <property type="match status" value="1"/>
</dbReference>
<evidence type="ECO:0000256" key="4">
    <source>
        <dbReference type="ARBA" id="ARBA00022989"/>
    </source>
</evidence>